<organism evidence="1 2">
    <name type="scientific">Eretmocerus hayati</name>
    <dbReference type="NCBI Taxonomy" id="131215"/>
    <lineage>
        <taxon>Eukaryota</taxon>
        <taxon>Metazoa</taxon>
        <taxon>Ecdysozoa</taxon>
        <taxon>Arthropoda</taxon>
        <taxon>Hexapoda</taxon>
        <taxon>Insecta</taxon>
        <taxon>Pterygota</taxon>
        <taxon>Neoptera</taxon>
        <taxon>Endopterygota</taxon>
        <taxon>Hymenoptera</taxon>
        <taxon>Apocrita</taxon>
        <taxon>Proctotrupomorpha</taxon>
        <taxon>Chalcidoidea</taxon>
        <taxon>Aphelinidae</taxon>
        <taxon>Aphelininae</taxon>
        <taxon>Eretmocerus</taxon>
    </lineage>
</organism>
<evidence type="ECO:0000313" key="2">
    <source>
        <dbReference type="Proteomes" id="UP001239111"/>
    </source>
</evidence>
<gene>
    <name evidence="1" type="ORF">QAD02_002585</name>
</gene>
<reference evidence="1" key="1">
    <citation type="submission" date="2023-04" db="EMBL/GenBank/DDBJ databases">
        <title>A chromosome-level genome assembly of the parasitoid wasp Eretmocerus hayati.</title>
        <authorList>
            <person name="Zhong Y."/>
            <person name="Liu S."/>
            <person name="Liu Y."/>
        </authorList>
    </citation>
    <scope>NUCLEOTIDE SEQUENCE</scope>
    <source>
        <strain evidence="1">ZJU_SS_LIU_2023</strain>
    </source>
</reference>
<dbReference type="EMBL" id="CM056743">
    <property type="protein sequence ID" value="KAJ8671326.1"/>
    <property type="molecule type" value="Genomic_DNA"/>
</dbReference>
<accession>A0ACC2NK89</accession>
<name>A0ACC2NK89_9HYME</name>
<comment type="caution">
    <text evidence="1">The sequence shown here is derived from an EMBL/GenBank/DDBJ whole genome shotgun (WGS) entry which is preliminary data.</text>
</comment>
<sequence>MSKKSDEKLTPSDSCRIDAEKQFDNSMVYAPNVSQKQKLYGRIDLKNDEIGESSEYDSSCAETDNIENFELMSPDKKVNEMCIGISKNKRTCTDNYDTRANGKIDASIYIDHNYAVSSDTVQNYRIRTHVTFQSSHVDKRKILDGSWFNDSHIDKLHQMLEGCSGFDPRSLYILFRERRDPHSVRVEPVNRNSHHLQILHSCEDECEKCLGGRWVCMYYDTCKIHIYDSLDRRRLHEDHVICLRLIFPFFDTVRIVFPKVQYQTNLDDCGPMSMAFATSILFKKDPSRNNP</sequence>
<proteinExistence type="predicted"/>
<keyword evidence="2" id="KW-1185">Reference proteome</keyword>
<dbReference type="Proteomes" id="UP001239111">
    <property type="component" value="Chromosome 3"/>
</dbReference>
<evidence type="ECO:0000313" key="1">
    <source>
        <dbReference type="EMBL" id="KAJ8671326.1"/>
    </source>
</evidence>
<protein>
    <submittedName>
        <fullName evidence="1">Uncharacterized protein</fullName>
    </submittedName>
</protein>